<evidence type="ECO:0000259" key="14">
    <source>
        <dbReference type="PROSITE" id="PS50008"/>
    </source>
</evidence>
<keyword evidence="4" id="KW-0963">Cytoplasm</keyword>
<dbReference type="SMART" id="SM00148">
    <property type="entry name" value="PLCXc"/>
    <property type="match status" value="1"/>
</dbReference>
<feature type="domain" description="PI-PLC Y-box" evidence="14">
    <location>
        <begin position="534"/>
        <end position="649"/>
    </location>
</feature>
<dbReference type="SUPFAM" id="SSF49562">
    <property type="entry name" value="C2 domain (Calcium/lipid-binding domain, CaLB)"/>
    <property type="match status" value="1"/>
</dbReference>
<dbReference type="EC" id="3.1.4.11" evidence="3 10"/>
<dbReference type="FunFam" id="3.20.20.190:FF:000084">
    <property type="match status" value="1"/>
</dbReference>
<dbReference type="SMART" id="SM00054">
    <property type="entry name" value="EFh"/>
    <property type="match status" value="1"/>
</dbReference>
<dbReference type="InterPro" id="IPR001849">
    <property type="entry name" value="PH_domain"/>
</dbReference>
<dbReference type="InterPro" id="IPR035892">
    <property type="entry name" value="C2_domain_sf"/>
</dbReference>
<evidence type="ECO:0000313" key="16">
    <source>
        <dbReference type="EMBL" id="KAK3858400.1"/>
    </source>
</evidence>
<evidence type="ECO:0000259" key="13">
    <source>
        <dbReference type="PROSITE" id="PS50004"/>
    </source>
</evidence>
<dbReference type="InterPro" id="IPR015359">
    <property type="entry name" value="PLC_EF-hand-like"/>
</dbReference>
<comment type="caution">
    <text evidence="16">The sequence shown here is derived from an EMBL/GenBank/DDBJ whole genome shotgun (WGS) entry which is preliminary data.</text>
</comment>
<dbReference type="SUPFAM" id="SSF47473">
    <property type="entry name" value="EF-hand"/>
    <property type="match status" value="1"/>
</dbReference>
<evidence type="ECO:0000256" key="9">
    <source>
        <dbReference type="ARBA" id="ARBA00023674"/>
    </source>
</evidence>
<dbReference type="GO" id="GO:0016042">
    <property type="term" value="P:lipid catabolic process"/>
    <property type="evidence" value="ECO:0007669"/>
    <property type="project" value="UniProtKB-KW"/>
</dbReference>
<dbReference type="Pfam" id="PF00168">
    <property type="entry name" value="C2"/>
    <property type="match status" value="1"/>
</dbReference>
<evidence type="ECO:0000256" key="11">
    <source>
        <dbReference type="SAM" id="MobiDB-lite"/>
    </source>
</evidence>
<dbReference type="PRINTS" id="PR00390">
    <property type="entry name" value="PHPHLIPASEC"/>
</dbReference>
<feature type="compositionally biased region" description="Basic and acidic residues" evidence="11">
    <location>
        <begin position="7"/>
        <end position="25"/>
    </location>
</feature>
<evidence type="ECO:0000256" key="6">
    <source>
        <dbReference type="ARBA" id="ARBA00022963"/>
    </source>
</evidence>
<dbReference type="EMBL" id="JAWQEG010005319">
    <property type="protein sequence ID" value="KAK3858400.1"/>
    <property type="molecule type" value="Genomic_DNA"/>
</dbReference>
<accession>A0AAE1C0W7</accession>
<dbReference type="InterPro" id="IPR001192">
    <property type="entry name" value="PI-PLC_fam"/>
</dbReference>
<dbReference type="Gene3D" id="2.60.40.150">
    <property type="entry name" value="C2 domain"/>
    <property type="match status" value="1"/>
</dbReference>
<dbReference type="PROSITE" id="PS50222">
    <property type="entry name" value="EF_HAND_2"/>
    <property type="match status" value="1"/>
</dbReference>
<dbReference type="GO" id="GO:0005737">
    <property type="term" value="C:cytoplasm"/>
    <property type="evidence" value="ECO:0007669"/>
    <property type="project" value="UniProtKB-SubCell"/>
</dbReference>
<dbReference type="Proteomes" id="UP001286313">
    <property type="component" value="Unassembled WGS sequence"/>
</dbReference>
<evidence type="ECO:0000259" key="15">
    <source>
        <dbReference type="PROSITE" id="PS50222"/>
    </source>
</evidence>
<dbReference type="Pfam" id="PF09279">
    <property type="entry name" value="EF-hand_like"/>
    <property type="match status" value="1"/>
</dbReference>
<dbReference type="GO" id="GO:0005509">
    <property type="term" value="F:calcium ion binding"/>
    <property type="evidence" value="ECO:0007669"/>
    <property type="project" value="InterPro"/>
</dbReference>
<dbReference type="PANTHER" id="PTHR10336">
    <property type="entry name" value="PHOSPHOINOSITIDE-SPECIFIC PHOSPHOLIPASE C FAMILY PROTEIN"/>
    <property type="match status" value="1"/>
</dbReference>
<comment type="subcellular location">
    <subcellularLocation>
        <location evidence="2">Cytoplasm</location>
    </subcellularLocation>
</comment>
<dbReference type="Pfam" id="PF00387">
    <property type="entry name" value="PI-PLC-Y"/>
    <property type="match status" value="1"/>
</dbReference>
<comment type="cofactor">
    <cofactor evidence="1">
        <name>Ca(2+)</name>
        <dbReference type="ChEBI" id="CHEBI:29108"/>
    </cofactor>
</comment>
<dbReference type="PROSITE" id="PS50007">
    <property type="entry name" value="PIPLC_X_DOMAIN"/>
    <property type="match status" value="1"/>
</dbReference>
<comment type="catalytic activity">
    <reaction evidence="9">
        <text>a 1,2-diacyl-sn-glycero-3-phospho-(1D-myo-inositol-4,5-bisphosphate) + H2O = 1D-myo-inositol 1,4,5-trisphosphate + a 1,2-diacyl-sn-glycerol + H(+)</text>
        <dbReference type="Rhea" id="RHEA:33179"/>
        <dbReference type="ChEBI" id="CHEBI:15377"/>
        <dbReference type="ChEBI" id="CHEBI:15378"/>
        <dbReference type="ChEBI" id="CHEBI:17815"/>
        <dbReference type="ChEBI" id="CHEBI:58456"/>
        <dbReference type="ChEBI" id="CHEBI:203600"/>
        <dbReference type="EC" id="3.1.4.11"/>
    </reaction>
    <physiologicalReaction direction="left-to-right" evidence="9">
        <dbReference type="Rhea" id="RHEA:33180"/>
    </physiologicalReaction>
</comment>
<dbReference type="GO" id="GO:0005886">
    <property type="term" value="C:plasma membrane"/>
    <property type="evidence" value="ECO:0007669"/>
    <property type="project" value="TreeGrafter"/>
</dbReference>
<feature type="region of interest" description="Disordered" evidence="11">
    <location>
        <begin position="485"/>
        <end position="529"/>
    </location>
</feature>
<evidence type="ECO:0000256" key="5">
    <source>
        <dbReference type="ARBA" id="ARBA00022801"/>
    </source>
</evidence>
<evidence type="ECO:0000256" key="4">
    <source>
        <dbReference type="ARBA" id="ARBA00022490"/>
    </source>
</evidence>
<evidence type="ECO:0000259" key="12">
    <source>
        <dbReference type="PROSITE" id="PS50003"/>
    </source>
</evidence>
<keyword evidence="7 10" id="KW-0443">Lipid metabolism</keyword>
<proteinExistence type="predicted"/>
<dbReference type="Gene3D" id="2.30.29.30">
    <property type="entry name" value="Pleckstrin-homology domain (PH domain)/Phosphotyrosine-binding domain (PTB)"/>
    <property type="match status" value="1"/>
</dbReference>
<dbReference type="InterPro" id="IPR000909">
    <property type="entry name" value="PLipase_C_PInositol-sp_X_dom"/>
</dbReference>
<feature type="compositionally biased region" description="Acidic residues" evidence="11">
    <location>
        <begin position="498"/>
        <end position="517"/>
    </location>
</feature>
<keyword evidence="6 10" id="KW-0442">Lipid degradation</keyword>
<dbReference type="InterPro" id="IPR017946">
    <property type="entry name" value="PLC-like_Pdiesterase_TIM-brl"/>
</dbReference>
<evidence type="ECO:0000256" key="1">
    <source>
        <dbReference type="ARBA" id="ARBA00001913"/>
    </source>
</evidence>
<sequence>MRSGEAGVEKSLEDWERKTQGREEGEGGEVLIRNCSMEEVVQKIHEGSTLWKVRGVNKWFHRHYKVDVDNMSLVGESKKWWSPGGGLGSDGPENAVPLLEVTEVREGWRTDTFNKVSSHSEKLKEKAPGEEPLLEENRCFSVIHGAGGREVLDLVASSEEERDAWVSGLAYLVQSVKVLHEERQYDVWLRKQFEEADKDNNGSLNFNECCALLKQLNIKMDKIHAKKLFNQANTSKLKRDGEQVLEVDEFVSFYHSLLKMPEVEKLFKKYASEKTLLMSADQLLTFLQRDQGLSSMDDTGATKLINEYELSDLKDKGYMTQDGFYHMLLSDMFDVFNSHHQNNIHQDMNHPLSHYFISSSHNTYLTGHQLAGESSVEGYISALKKGCRLLELDVWDGDGGEPIIYHGHTLTSKITLADVLRDGIKAYAFEASPYPVILSIENHLSIDQQKVMVKLMKEILGDMLLTEPVSEDLIAVPSPESMKNKVIVRGKKPQGNEVESDDDDDDQDTIDYIDSDDGASQSKKKPHKPLAPELREVVNVCEGKKFISFQNAYETYKCVNTPSIGEIKAKSLFESSPDDFLKFTERNVTKVYPLGTRTDSSNLKPYPFWSVGCQIVALNMQTEDKANFYNDALFRTNGICGYVLKPGILLREEPYSPTELTDRYTKVLRVTILSGQHLPNSAKKGDIVDPYVQVKVRGHPQDQQKQRTKVVKNNGFNPVWGETLELTIQVPQVSLVYFSLRDESSLARDPVLALCCIPFTSLATGYRFVHLTNLAGKSLAPSALFVHVEIGDK</sequence>
<dbReference type="AlphaFoldDB" id="A0AAE1C0W7"/>
<dbReference type="InterPro" id="IPR001711">
    <property type="entry name" value="PLipase_C_Pinositol-sp_Y"/>
</dbReference>
<gene>
    <name evidence="16" type="ORF">Pcinc_035399</name>
</gene>
<dbReference type="FunFam" id="1.10.238.10:FF:000005">
    <property type="entry name" value="Phosphoinositide phospholipase C"/>
    <property type="match status" value="1"/>
</dbReference>
<feature type="region of interest" description="Disordered" evidence="11">
    <location>
        <begin position="1"/>
        <end position="29"/>
    </location>
</feature>
<evidence type="ECO:0000256" key="8">
    <source>
        <dbReference type="ARBA" id="ARBA00023224"/>
    </source>
</evidence>
<name>A0AAE1C0W7_PETCI</name>
<feature type="domain" description="PH" evidence="12">
    <location>
        <begin position="42"/>
        <end position="174"/>
    </location>
</feature>
<dbReference type="PROSITE" id="PS50003">
    <property type="entry name" value="PH_DOMAIN"/>
    <property type="match status" value="1"/>
</dbReference>
<reference evidence="16" key="1">
    <citation type="submission" date="2023-10" db="EMBL/GenBank/DDBJ databases">
        <title>Genome assemblies of two species of porcelain crab, Petrolisthes cinctipes and Petrolisthes manimaculis (Anomura: Porcellanidae).</title>
        <authorList>
            <person name="Angst P."/>
        </authorList>
    </citation>
    <scope>NUCLEOTIDE SEQUENCE</scope>
    <source>
        <strain evidence="16">PB745_01</strain>
        <tissue evidence="16">Gill</tissue>
    </source>
</reference>
<dbReference type="InterPro" id="IPR011993">
    <property type="entry name" value="PH-like_dom_sf"/>
</dbReference>
<keyword evidence="5 10" id="KW-0378">Hydrolase</keyword>
<feature type="domain" description="C2" evidence="13">
    <location>
        <begin position="645"/>
        <end position="773"/>
    </location>
</feature>
<dbReference type="Gene3D" id="1.10.238.10">
    <property type="entry name" value="EF-hand"/>
    <property type="match status" value="2"/>
</dbReference>
<evidence type="ECO:0000256" key="10">
    <source>
        <dbReference type="RuleBase" id="RU361133"/>
    </source>
</evidence>
<feature type="domain" description="EF-hand" evidence="15">
    <location>
        <begin position="184"/>
        <end position="219"/>
    </location>
</feature>
<dbReference type="SMART" id="SM00149">
    <property type="entry name" value="PLCYc"/>
    <property type="match status" value="1"/>
</dbReference>
<protein>
    <recommendedName>
        <fullName evidence="3 10">Phosphoinositide phospholipase C</fullName>
        <ecNumber evidence="3 10">3.1.4.11</ecNumber>
    </recommendedName>
</protein>
<evidence type="ECO:0000256" key="3">
    <source>
        <dbReference type="ARBA" id="ARBA00012368"/>
    </source>
</evidence>
<dbReference type="InterPro" id="IPR011992">
    <property type="entry name" value="EF-hand-dom_pair"/>
</dbReference>
<dbReference type="GO" id="GO:0004435">
    <property type="term" value="F:phosphatidylinositol-4,5-bisphosphate phospholipase C activity"/>
    <property type="evidence" value="ECO:0007669"/>
    <property type="project" value="UniProtKB-EC"/>
</dbReference>
<dbReference type="InterPro" id="IPR000008">
    <property type="entry name" value="C2_dom"/>
</dbReference>
<dbReference type="Gene3D" id="3.20.20.190">
    <property type="entry name" value="Phosphatidylinositol (PI) phosphodiesterase"/>
    <property type="match status" value="1"/>
</dbReference>
<keyword evidence="8" id="KW-0807">Transducer</keyword>
<evidence type="ECO:0000256" key="2">
    <source>
        <dbReference type="ARBA" id="ARBA00004496"/>
    </source>
</evidence>
<dbReference type="SMART" id="SM00239">
    <property type="entry name" value="C2"/>
    <property type="match status" value="1"/>
</dbReference>
<keyword evidence="17" id="KW-1185">Reference proteome</keyword>
<dbReference type="CDD" id="cd00275">
    <property type="entry name" value="C2_PLC_like"/>
    <property type="match status" value="1"/>
</dbReference>
<dbReference type="PROSITE" id="PS50008">
    <property type="entry name" value="PIPLC_Y_DOMAIN"/>
    <property type="match status" value="1"/>
</dbReference>
<organism evidence="16 17">
    <name type="scientific">Petrolisthes cinctipes</name>
    <name type="common">Flat porcelain crab</name>
    <dbReference type="NCBI Taxonomy" id="88211"/>
    <lineage>
        <taxon>Eukaryota</taxon>
        <taxon>Metazoa</taxon>
        <taxon>Ecdysozoa</taxon>
        <taxon>Arthropoda</taxon>
        <taxon>Crustacea</taxon>
        <taxon>Multicrustacea</taxon>
        <taxon>Malacostraca</taxon>
        <taxon>Eumalacostraca</taxon>
        <taxon>Eucarida</taxon>
        <taxon>Decapoda</taxon>
        <taxon>Pleocyemata</taxon>
        <taxon>Anomura</taxon>
        <taxon>Galatheoidea</taxon>
        <taxon>Porcellanidae</taxon>
        <taxon>Petrolisthes</taxon>
    </lineage>
</organism>
<dbReference type="Pfam" id="PF00388">
    <property type="entry name" value="PI-PLC-X"/>
    <property type="match status" value="1"/>
</dbReference>
<dbReference type="InterPro" id="IPR002048">
    <property type="entry name" value="EF_hand_dom"/>
</dbReference>
<dbReference type="SUPFAM" id="SSF50729">
    <property type="entry name" value="PH domain-like"/>
    <property type="match status" value="1"/>
</dbReference>
<dbReference type="SUPFAM" id="SSF51695">
    <property type="entry name" value="PLC-like phosphodiesterases"/>
    <property type="match status" value="1"/>
</dbReference>
<dbReference type="SMART" id="SM00233">
    <property type="entry name" value="PH"/>
    <property type="match status" value="1"/>
</dbReference>
<dbReference type="GO" id="GO:0035556">
    <property type="term" value="P:intracellular signal transduction"/>
    <property type="evidence" value="ECO:0007669"/>
    <property type="project" value="InterPro"/>
</dbReference>
<dbReference type="PANTHER" id="PTHR10336:SF209">
    <property type="entry name" value="PHOSPHOINOSITIDE PHOSPHOLIPASE C"/>
    <property type="match status" value="1"/>
</dbReference>
<dbReference type="PROSITE" id="PS50004">
    <property type="entry name" value="C2"/>
    <property type="match status" value="1"/>
</dbReference>
<evidence type="ECO:0000313" key="17">
    <source>
        <dbReference type="Proteomes" id="UP001286313"/>
    </source>
</evidence>
<evidence type="ECO:0000256" key="7">
    <source>
        <dbReference type="ARBA" id="ARBA00023098"/>
    </source>
</evidence>
<dbReference type="CDD" id="cd16202">
    <property type="entry name" value="EFh_PI-PLCdelta"/>
    <property type="match status" value="1"/>
</dbReference>